<dbReference type="Pfam" id="PF14064">
    <property type="entry name" value="HmuY"/>
    <property type="match status" value="1"/>
</dbReference>
<dbReference type="Proteomes" id="UP001255185">
    <property type="component" value="Unassembled WGS sequence"/>
</dbReference>
<evidence type="ECO:0000256" key="1">
    <source>
        <dbReference type="ARBA" id="ARBA00022729"/>
    </source>
</evidence>
<dbReference type="Pfam" id="PF18962">
    <property type="entry name" value="Por_Secre_tail"/>
    <property type="match status" value="1"/>
</dbReference>
<evidence type="ECO:0000256" key="2">
    <source>
        <dbReference type="SAM" id="SignalP"/>
    </source>
</evidence>
<dbReference type="NCBIfam" id="TIGR04183">
    <property type="entry name" value="Por_Secre_tail"/>
    <property type="match status" value="1"/>
</dbReference>
<feature type="chain" id="PRO_5045921480" description="Secretion system C-terminal sorting domain-containing protein" evidence="2">
    <location>
        <begin position="20"/>
        <end position="415"/>
    </location>
</feature>
<dbReference type="InterPro" id="IPR026444">
    <property type="entry name" value="Secre_tail"/>
</dbReference>
<feature type="domain" description="Secretion system C-terminal sorting" evidence="3">
    <location>
        <begin position="335"/>
        <end position="413"/>
    </location>
</feature>
<keyword evidence="5" id="KW-1185">Reference proteome</keyword>
<reference evidence="4 5" key="1">
    <citation type="submission" date="2023-07" db="EMBL/GenBank/DDBJ databases">
        <title>Sorghum-associated microbial communities from plants grown in Nebraska, USA.</title>
        <authorList>
            <person name="Schachtman D."/>
        </authorList>
    </citation>
    <scope>NUCLEOTIDE SEQUENCE [LARGE SCALE GENOMIC DNA]</scope>
    <source>
        <strain evidence="4 5">3773</strain>
    </source>
</reference>
<dbReference type="RefSeq" id="WP_310026787.1">
    <property type="nucleotide sequence ID" value="NZ_JAVDVI010000009.1"/>
</dbReference>
<dbReference type="InterPro" id="IPR025921">
    <property type="entry name" value="HmuY"/>
</dbReference>
<keyword evidence="1 2" id="KW-0732">Signal</keyword>
<evidence type="ECO:0000313" key="4">
    <source>
        <dbReference type="EMBL" id="MDR6968269.1"/>
    </source>
</evidence>
<comment type="caution">
    <text evidence="4">The sequence shown here is derived from an EMBL/GenBank/DDBJ whole genome shotgun (WGS) entry which is preliminary data.</text>
</comment>
<feature type="signal peptide" evidence="2">
    <location>
        <begin position="1"/>
        <end position="19"/>
    </location>
</feature>
<dbReference type="EMBL" id="JAVDVI010000009">
    <property type="protein sequence ID" value="MDR6968269.1"/>
    <property type="molecule type" value="Genomic_DNA"/>
</dbReference>
<proteinExistence type="predicted"/>
<gene>
    <name evidence="4" type="ORF">J2X31_002286</name>
</gene>
<name>A0ABU1TQM1_9FLAO</name>
<sequence>MKKGLLFLSSIFFSVVMTAQVTTSTVTMSPSYANQVYFKLATQTSTPFANTLWDIAFYRKSNMSMAIRTNDAKGIATYEASNNLADWATIDVANEANWTRLYNSETIWERGAFDNGSETSSPFGYGWGVYNMATHKVTGTIIFVLKYANNTYKKVKMVEFFGGYTFIYSSWDGTAWSADQTAVVPNTSNPNNNFNYYSLETNAQVVAEPASTDWDLLFTKYMAMQPSDVMYSVTGVLHHPDVQVAENASGASTDLTYSEDINTIGFDWKTLDMATFAYVVDTQKAFFVKLANGTIYKINFLTFAGSSTGVITFNQEDVTAQLGSETFENKVTFGVYPNPSTDKKINLIYEMPSGNSDKNLVTIYSITGAQMYQTTIDSNSGFFSKELDLNFLNSGMYLLKFDSGDYSTTKKIILK</sequence>
<evidence type="ECO:0000259" key="3">
    <source>
        <dbReference type="Pfam" id="PF18962"/>
    </source>
</evidence>
<accession>A0ABU1TQM1</accession>
<organism evidence="4 5">
    <name type="scientific">Flavobacterium arsenatis</name>
    <dbReference type="NCBI Taxonomy" id="1484332"/>
    <lineage>
        <taxon>Bacteria</taxon>
        <taxon>Pseudomonadati</taxon>
        <taxon>Bacteroidota</taxon>
        <taxon>Flavobacteriia</taxon>
        <taxon>Flavobacteriales</taxon>
        <taxon>Flavobacteriaceae</taxon>
        <taxon>Flavobacterium</taxon>
    </lineage>
</organism>
<protein>
    <recommendedName>
        <fullName evidence="3">Secretion system C-terminal sorting domain-containing protein</fullName>
    </recommendedName>
</protein>
<evidence type="ECO:0000313" key="5">
    <source>
        <dbReference type="Proteomes" id="UP001255185"/>
    </source>
</evidence>